<dbReference type="OrthoDB" id="7391735at2"/>
<evidence type="ECO:0000313" key="2">
    <source>
        <dbReference type="Proteomes" id="UP000273405"/>
    </source>
</evidence>
<organism evidence="1 2">
    <name type="scientific">Corallococcus sicarius</name>
    <dbReference type="NCBI Taxonomy" id="2316726"/>
    <lineage>
        <taxon>Bacteria</taxon>
        <taxon>Pseudomonadati</taxon>
        <taxon>Myxococcota</taxon>
        <taxon>Myxococcia</taxon>
        <taxon>Myxococcales</taxon>
        <taxon>Cystobacterineae</taxon>
        <taxon>Myxococcaceae</taxon>
        <taxon>Corallococcus</taxon>
    </lineage>
</organism>
<evidence type="ECO:0000313" key="1">
    <source>
        <dbReference type="EMBL" id="RKH40771.1"/>
    </source>
</evidence>
<dbReference type="RefSeq" id="WP_120626873.1">
    <property type="nucleotide sequence ID" value="NZ_RAWG01000123.1"/>
</dbReference>
<gene>
    <name evidence="1" type="ORF">D7X12_19980</name>
</gene>
<reference evidence="2" key="1">
    <citation type="submission" date="2018-09" db="EMBL/GenBank/DDBJ databases">
        <authorList>
            <person name="Livingstone P.G."/>
            <person name="Whitworth D.E."/>
        </authorList>
    </citation>
    <scope>NUCLEOTIDE SEQUENCE [LARGE SCALE GENOMIC DNA]</scope>
    <source>
        <strain evidence="2">CA040B</strain>
    </source>
</reference>
<comment type="caution">
    <text evidence="1">The sequence shown here is derived from an EMBL/GenBank/DDBJ whole genome shotgun (WGS) entry which is preliminary data.</text>
</comment>
<dbReference type="Pfam" id="PF03692">
    <property type="entry name" value="CxxCxxCC"/>
    <property type="match status" value="1"/>
</dbReference>
<protein>
    <submittedName>
        <fullName evidence="1">YkgJ family cysteine cluster protein</fullName>
    </submittedName>
</protein>
<dbReference type="Proteomes" id="UP000273405">
    <property type="component" value="Unassembled WGS sequence"/>
</dbReference>
<sequence length="163" mass="17752">MPLSTLCLHCGMCCDGTLFTHVPLQPPEAEVLRERGLTLATREDGGAVLPQRCAALDGRCCTAYAERPEACRRYRCQLLNALADGEVSLEEAKGVVDAAHARVEAVARAFPTSRVGDATAMRRAREAALASSTEVFSSEAREVLTQAEAFLDRHFRGRFRRSG</sequence>
<keyword evidence="2" id="KW-1185">Reference proteome</keyword>
<dbReference type="EMBL" id="RAWG01000123">
    <property type="protein sequence ID" value="RKH40771.1"/>
    <property type="molecule type" value="Genomic_DNA"/>
</dbReference>
<dbReference type="AlphaFoldDB" id="A0A3A8NEZ2"/>
<proteinExistence type="predicted"/>
<accession>A0A3A8NEZ2</accession>
<dbReference type="InterPro" id="IPR005358">
    <property type="entry name" value="Puta_zinc/iron-chelating_dom"/>
</dbReference>
<name>A0A3A8NEZ2_9BACT</name>